<dbReference type="EMBL" id="UGHK01000002">
    <property type="protein sequence ID" value="STO72832.1"/>
    <property type="molecule type" value="Genomic_DNA"/>
</dbReference>
<dbReference type="EC" id="3.1.21.-" evidence="5"/>
<comment type="similarity">
    <text evidence="1">Belongs to the type-I restriction system S methylase family.</text>
</comment>
<dbReference type="AlphaFoldDB" id="A0A377IDH4"/>
<sequence length="372" mass="43397">MAKLKLTDREWASFFIGGENGIFNIEATQSGIDKNKLKTAKDGKTPYITRSETDNGINLFVPDEQMRKYKKDDGNVITIGLDTQTVFYQKNSFWTGQNIQILKNDNLNYWVAMFLIPLLKIQMEKFSWGGNGATLGRLNRTQIMLPIYSDYQPDWQFMEDYIKQKEEEKIKQLIDYYTQQATDILIQTASITDREWKAFPFNEIFEEIQRGKRLTKSNQIEGDIPYISSSATQNGVDNFISNEKNVRKFGNCLTIANSGSVGATFFHHYQFIASDHVTELKLERPNKYVYLFLASIIKRLEEKYSFNREINDKRIQREKILLPINDNTEPDWQFMEDFIRQLEKNKIETILKYYNTMINNEKSERGGGGTPS</sequence>
<gene>
    <name evidence="5" type="primary">bcgIB_2</name>
    <name evidence="5" type="ORF">NCTC11296_02776</name>
</gene>
<dbReference type="GO" id="GO:0016787">
    <property type="term" value="F:hydrolase activity"/>
    <property type="evidence" value="ECO:0007669"/>
    <property type="project" value="UniProtKB-KW"/>
</dbReference>
<dbReference type="REBASE" id="378139">
    <property type="entry name" value="S.Apa11296ORF2776P"/>
</dbReference>
<feature type="domain" description="Type I restriction modification DNA specificity" evidence="4">
    <location>
        <begin position="21"/>
        <end position="172"/>
    </location>
</feature>
<dbReference type="RefSeq" id="WP_114995540.1">
    <property type="nucleotide sequence ID" value="NZ_UGHK01000002.1"/>
</dbReference>
<dbReference type="Proteomes" id="UP000254465">
    <property type="component" value="Unassembled WGS sequence"/>
</dbReference>
<dbReference type="SUPFAM" id="SSF116734">
    <property type="entry name" value="DNA methylase specificity domain"/>
    <property type="match status" value="2"/>
</dbReference>
<dbReference type="GO" id="GO:0003677">
    <property type="term" value="F:DNA binding"/>
    <property type="evidence" value="ECO:0007669"/>
    <property type="project" value="UniProtKB-KW"/>
</dbReference>
<accession>A0A377IDH4</accession>
<name>A0A377IDH4_AVIPA</name>
<evidence type="ECO:0000313" key="5">
    <source>
        <dbReference type="EMBL" id="STO72832.1"/>
    </source>
</evidence>
<keyword evidence="5" id="KW-0378">Hydrolase</keyword>
<dbReference type="GO" id="GO:0009307">
    <property type="term" value="P:DNA restriction-modification system"/>
    <property type="evidence" value="ECO:0007669"/>
    <property type="project" value="UniProtKB-KW"/>
</dbReference>
<feature type="domain" description="Type I restriction modification DNA specificity" evidence="4">
    <location>
        <begin position="195"/>
        <end position="350"/>
    </location>
</feature>
<evidence type="ECO:0000256" key="3">
    <source>
        <dbReference type="ARBA" id="ARBA00023125"/>
    </source>
</evidence>
<keyword evidence="5" id="KW-0808">Transferase</keyword>
<protein>
    <submittedName>
        <fullName evidence="5">Restriction enzyme subunit beta/N-6 DNA methylase</fullName>
        <ecNumber evidence="5">3.1.21.-</ecNumber>
    </submittedName>
</protein>
<proteinExistence type="inferred from homology"/>
<keyword evidence="3" id="KW-0238">DNA-binding</keyword>
<dbReference type="Pfam" id="PF01420">
    <property type="entry name" value="Methylase_S"/>
    <property type="match status" value="2"/>
</dbReference>
<dbReference type="Gene3D" id="3.90.220.20">
    <property type="entry name" value="DNA methylase specificity domains"/>
    <property type="match status" value="2"/>
</dbReference>
<evidence type="ECO:0000313" key="6">
    <source>
        <dbReference type="Proteomes" id="UP000254465"/>
    </source>
</evidence>
<keyword evidence="5" id="KW-0489">Methyltransferase</keyword>
<reference evidence="5 6" key="1">
    <citation type="submission" date="2018-06" db="EMBL/GenBank/DDBJ databases">
        <authorList>
            <consortium name="Pathogen Informatics"/>
            <person name="Doyle S."/>
        </authorList>
    </citation>
    <scope>NUCLEOTIDE SEQUENCE [LARGE SCALE GENOMIC DNA]</scope>
    <source>
        <strain evidence="5 6">NCTC11296</strain>
    </source>
</reference>
<evidence type="ECO:0000256" key="2">
    <source>
        <dbReference type="ARBA" id="ARBA00022747"/>
    </source>
</evidence>
<keyword evidence="2" id="KW-0680">Restriction system</keyword>
<dbReference type="InterPro" id="IPR000055">
    <property type="entry name" value="Restrct_endonuc_typeI_TRD"/>
</dbReference>
<organism evidence="5 6">
    <name type="scientific">Avibacterium paragallinarum</name>
    <name type="common">Haemophilus gallinarum</name>
    <dbReference type="NCBI Taxonomy" id="728"/>
    <lineage>
        <taxon>Bacteria</taxon>
        <taxon>Pseudomonadati</taxon>
        <taxon>Pseudomonadota</taxon>
        <taxon>Gammaproteobacteria</taxon>
        <taxon>Pasteurellales</taxon>
        <taxon>Pasteurellaceae</taxon>
        <taxon>Avibacterium</taxon>
    </lineage>
</organism>
<evidence type="ECO:0000259" key="4">
    <source>
        <dbReference type="Pfam" id="PF01420"/>
    </source>
</evidence>
<dbReference type="GO" id="GO:0008168">
    <property type="term" value="F:methyltransferase activity"/>
    <property type="evidence" value="ECO:0007669"/>
    <property type="project" value="UniProtKB-KW"/>
</dbReference>
<dbReference type="InterPro" id="IPR044946">
    <property type="entry name" value="Restrct_endonuc_typeI_TRD_sf"/>
</dbReference>
<dbReference type="GO" id="GO:0032259">
    <property type="term" value="P:methylation"/>
    <property type="evidence" value="ECO:0007669"/>
    <property type="project" value="UniProtKB-KW"/>
</dbReference>
<evidence type="ECO:0000256" key="1">
    <source>
        <dbReference type="ARBA" id="ARBA00010923"/>
    </source>
</evidence>